<evidence type="ECO:0000259" key="1">
    <source>
        <dbReference type="Pfam" id="PF06054"/>
    </source>
</evidence>
<dbReference type="Pfam" id="PF25164">
    <property type="entry name" value="CoiA_N"/>
    <property type="match status" value="1"/>
</dbReference>
<accession>A0A0R1R7T7</accession>
<name>A0A0R1R7T7_9LACO</name>
<evidence type="ECO:0000313" key="4">
    <source>
        <dbReference type="Proteomes" id="UP000051999"/>
    </source>
</evidence>
<dbReference type="eggNOG" id="COG4469">
    <property type="taxonomic scope" value="Bacteria"/>
</dbReference>
<dbReference type="OrthoDB" id="3784230at2"/>
<reference evidence="3 4" key="1">
    <citation type="journal article" date="2015" name="Genome Announc.">
        <title>Expanding the biotechnology potential of lactobacilli through comparative genomics of 213 strains and associated genera.</title>
        <authorList>
            <person name="Sun Z."/>
            <person name="Harris H.M."/>
            <person name="McCann A."/>
            <person name="Guo C."/>
            <person name="Argimon S."/>
            <person name="Zhang W."/>
            <person name="Yang X."/>
            <person name="Jeffery I.B."/>
            <person name="Cooney J.C."/>
            <person name="Kagawa T.F."/>
            <person name="Liu W."/>
            <person name="Song Y."/>
            <person name="Salvetti E."/>
            <person name="Wrobel A."/>
            <person name="Rasinkangas P."/>
            <person name="Parkhill J."/>
            <person name="Rea M.C."/>
            <person name="O'Sullivan O."/>
            <person name="Ritari J."/>
            <person name="Douillard F.P."/>
            <person name="Paul Ross R."/>
            <person name="Yang R."/>
            <person name="Briner A.E."/>
            <person name="Felis G.E."/>
            <person name="de Vos W.M."/>
            <person name="Barrangou R."/>
            <person name="Klaenhammer T.R."/>
            <person name="Caufield P.W."/>
            <person name="Cui Y."/>
            <person name="Zhang H."/>
            <person name="O'Toole P.W."/>
        </authorList>
    </citation>
    <scope>NUCLEOTIDE SEQUENCE [LARGE SCALE GENOMIC DNA]</scope>
    <source>
        <strain evidence="3 4">DSM 15814</strain>
    </source>
</reference>
<sequence length="351" mass="41440">MLMALSCEGGELVAASVAEQKQYQCPACHAPVHLRRGRVRQPYFAHERLADCQTFSEGETSEHLLGKRQLSEWLQKQDHEVMLEQSLKVIHQRPDLLVNNQTAVEFQCSPIDLQRFSERVVGYREHDFHQIWLLGQPYWPKPRLSLSKVAKFIRWGGKTGAYLLFWHTQRRQLIVLHHLGKAALLPITYSQQSFDTWTSWMDWSQQQTQFQMHSVSRANLSHRQQAIALGLHHRQPNFMRWQALCYQAGTSLTILPQWVLGDVYEMPISINSPLDWRIPLYLWWWCHQNASSRQCQFAWTRIGLPRIQWLPNLQLADERMRQRMSIQLCKAFFSSEHVKQLSDYPTNRKVW</sequence>
<keyword evidence="4" id="KW-1185">Reference proteome</keyword>
<comment type="caution">
    <text evidence="3">The sequence shown here is derived from an EMBL/GenBank/DDBJ whole genome shotgun (WGS) entry which is preliminary data.</text>
</comment>
<dbReference type="InterPro" id="IPR010330">
    <property type="entry name" value="CoiA_nuc"/>
</dbReference>
<protein>
    <submittedName>
        <fullName evidence="3">Competence protein</fullName>
    </submittedName>
</protein>
<gene>
    <name evidence="3" type="ORF">FD35_GL001393</name>
</gene>
<evidence type="ECO:0000313" key="3">
    <source>
        <dbReference type="EMBL" id="KRL53151.1"/>
    </source>
</evidence>
<dbReference type="EMBL" id="AZFF01000023">
    <property type="protein sequence ID" value="KRL53151.1"/>
    <property type="molecule type" value="Genomic_DNA"/>
</dbReference>
<evidence type="ECO:0000259" key="2">
    <source>
        <dbReference type="Pfam" id="PF25164"/>
    </source>
</evidence>
<dbReference type="RefSeq" id="WP_017262791.1">
    <property type="nucleotide sequence ID" value="NZ_AUAW01000006.1"/>
</dbReference>
<dbReference type="InterPro" id="IPR057253">
    <property type="entry name" value="CoiA-like_N"/>
</dbReference>
<feature type="domain" description="Competence protein CoiA-like N-terminal" evidence="2">
    <location>
        <begin position="17"/>
        <end position="54"/>
    </location>
</feature>
<proteinExistence type="predicted"/>
<dbReference type="PATRIC" id="fig|1114972.6.peg.1412"/>
<feature type="domain" description="Competence protein CoiA nuclease-like" evidence="1">
    <location>
        <begin position="59"/>
        <end position="181"/>
    </location>
</feature>
<dbReference type="Pfam" id="PF06054">
    <property type="entry name" value="CoiA_nuc"/>
    <property type="match status" value="1"/>
</dbReference>
<dbReference type="AlphaFoldDB" id="A0A0R1R7T7"/>
<organism evidence="3 4">
    <name type="scientific">Furfurilactobacillus rossiae DSM 15814</name>
    <dbReference type="NCBI Taxonomy" id="1114972"/>
    <lineage>
        <taxon>Bacteria</taxon>
        <taxon>Bacillati</taxon>
        <taxon>Bacillota</taxon>
        <taxon>Bacilli</taxon>
        <taxon>Lactobacillales</taxon>
        <taxon>Lactobacillaceae</taxon>
        <taxon>Furfurilactobacillus</taxon>
    </lineage>
</organism>
<dbReference type="STRING" id="1114972.FD35_GL001393"/>
<dbReference type="Proteomes" id="UP000051999">
    <property type="component" value="Unassembled WGS sequence"/>
</dbReference>